<dbReference type="Proteomes" id="UP001497525">
    <property type="component" value="Unassembled WGS sequence"/>
</dbReference>
<comment type="caution">
    <text evidence="1">The sequence shown here is derived from an EMBL/GenBank/DDBJ whole genome shotgun (WGS) entry which is preliminary data.</text>
</comment>
<gene>
    <name evidence="1" type="ORF">CDAUBV1_LOCUS7453</name>
</gene>
<dbReference type="EMBL" id="CAXLJL010000187">
    <property type="protein sequence ID" value="CAL5134240.1"/>
    <property type="molecule type" value="Genomic_DNA"/>
</dbReference>
<evidence type="ECO:0000313" key="1">
    <source>
        <dbReference type="EMBL" id="CAL5134240.1"/>
    </source>
</evidence>
<evidence type="ECO:0000313" key="2">
    <source>
        <dbReference type="Proteomes" id="UP001497525"/>
    </source>
</evidence>
<reference evidence="1" key="1">
    <citation type="submission" date="2024-06" db="EMBL/GenBank/DDBJ databases">
        <authorList>
            <person name="Liu X."/>
            <person name="Lenzi L."/>
            <person name="Haldenby T S."/>
            <person name="Uol C."/>
        </authorList>
    </citation>
    <scope>NUCLEOTIDE SEQUENCE</scope>
</reference>
<accession>A0AAV2TAU9</accession>
<sequence length="134" mass="15476">MHLWRHVSGNLLNCLFTSAGERLETRITKHLLDTIHASGSQNSFSLSTIQRTSSPLNLLKHWLSARCSLTRCGVWLYVCEKVSYLVHSSHFSPHRPPKLRFALCFWSNLSSPSQSKEYFLSAKRRCVVQSHDYR</sequence>
<proteinExistence type="predicted"/>
<organism evidence="1 2">
    <name type="scientific">Calicophoron daubneyi</name>
    <name type="common">Rumen fluke</name>
    <name type="synonym">Paramphistomum daubneyi</name>
    <dbReference type="NCBI Taxonomy" id="300641"/>
    <lineage>
        <taxon>Eukaryota</taxon>
        <taxon>Metazoa</taxon>
        <taxon>Spiralia</taxon>
        <taxon>Lophotrochozoa</taxon>
        <taxon>Platyhelminthes</taxon>
        <taxon>Trematoda</taxon>
        <taxon>Digenea</taxon>
        <taxon>Plagiorchiida</taxon>
        <taxon>Pronocephalata</taxon>
        <taxon>Paramphistomoidea</taxon>
        <taxon>Paramphistomidae</taxon>
        <taxon>Calicophoron</taxon>
    </lineage>
</organism>
<name>A0AAV2TAU9_CALDB</name>
<protein>
    <submittedName>
        <fullName evidence="1">Uncharacterized protein</fullName>
    </submittedName>
</protein>
<dbReference type="AlphaFoldDB" id="A0AAV2TAU9"/>